<dbReference type="EMBL" id="CH480836">
    <property type="protein sequence ID" value="EDW49005.1"/>
    <property type="molecule type" value="Genomic_DNA"/>
</dbReference>
<reference evidence="1 2" key="1">
    <citation type="journal article" date="2007" name="Nature">
        <title>Evolution of genes and genomes on the Drosophila phylogeny.</title>
        <authorList>
            <consortium name="Drosophila 12 Genomes Consortium"/>
            <person name="Clark A.G."/>
            <person name="Eisen M.B."/>
            <person name="Smith D.R."/>
            <person name="Bergman C.M."/>
            <person name="Oliver B."/>
            <person name="Markow T.A."/>
            <person name="Kaufman T.C."/>
            <person name="Kellis M."/>
            <person name="Gelbart W."/>
            <person name="Iyer V.N."/>
            <person name="Pollard D.A."/>
            <person name="Sackton T.B."/>
            <person name="Larracuente A.M."/>
            <person name="Singh N.D."/>
            <person name="Abad J.P."/>
            <person name="Abt D.N."/>
            <person name="Adryan B."/>
            <person name="Aguade M."/>
            <person name="Akashi H."/>
            <person name="Anderson W.W."/>
            <person name="Aquadro C.F."/>
            <person name="Ardell D.H."/>
            <person name="Arguello R."/>
            <person name="Artieri C.G."/>
            <person name="Barbash D.A."/>
            <person name="Barker D."/>
            <person name="Barsanti P."/>
            <person name="Batterham P."/>
            <person name="Batzoglou S."/>
            <person name="Begun D."/>
            <person name="Bhutkar A."/>
            <person name="Blanco E."/>
            <person name="Bosak S.A."/>
            <person name="Bradley R.K."/>
            <person name="Brand A.D."/>
            <person name="Brent M.R."/>
            <person name="Brooks A.N."/>
            <person name="Brown R.H."/>
            <person name="Butlin R.K."/>
            <person name="Caggese C."/>
            <person name="Calvi B.R."/>
            <person name="Bernardo de Carvalho A."/>
            <person name="Caspi A."/>
            <person name="Castrezana S."/>
            <person name="Celniker S.E."/>
            <person name="Chang J.L."/>
            <person name="Chapple C."/>
            <person name="Chatterji S."/>
            <person name="Chinwalla A."/>
            <person name="Civetta A."/>
            <person name="Clifton S.W."/>
            <person name="Comeron J.M."/>
            <person name="Costello J.C."/>
            <person name="Coyne J.A."/>
            <person name="Daub J."/>
            <person name="David R.G."/>
            <person name="Delcher A.L."/>
            <person name="Delehaunty K."/>
            <person name="Do C.B."/>
            <person name="Ebling H."/>
            <person name="Edwards K."/>
            <person name="Eickbush T."/>
            <person name="Evans J.D."/>
            <person name="Filipski A."/>
            <person name="Findeiss S."/>
            <person name="Freyhult E."/>
            <person name="Fulton L."/>
            <person name="Fulton R."/>
            <person name="Garcia A.C."/>
            <person name="Gardiner A."/>
            <person name="Garfield D.A."/>
            <person name="Garvin B.E."/>
            <person name="Gibson G."/>
            <person name="Gilbert D."/>
            <person name="Gnerre S."/>
            <person name="Godfrey J."/>
            <person name="Good R."/>
            <person name="Gotea V."/>
            <person name="Gravely B."/>
            <person name="Greenberg A.J."/>
            <person name="Griffiths-Jones S."/>
            <person name="Gross S."/>
            <person name="Guigo R."/>
            <person name="Gustafson E.A."/>
            <person name="Haerty W."/>
            <person name="Hahn M.W."/>
            <person name="Halligan D.L."/>
            <person name="Halpern A.L."/>
            <person name="Halter G.M."/>
            <person name="Han M.V."/>
            <person name="Heger A."/>
            <person name="Hillier L."/>
            <person name="Hinrichs A.S."/>
            <person name="Holmes I."/>
            <person name="Hoskins R.A."/>
            <person name="Hubisz M.J."/>
            <person name="Hultmark D."/>
            <person name="Huntley M.A."/>
            <person name="Jaffe D.B."/>
            <person name="Jagadeeshan S."/>
            <person name="Jeck W.R."/>
            <person name="Johnson J."/>
            <person name="Jones C.D."/>
            <person name="Jordan W.C."/>
            <person name="Karpen G.H."/>
            <person name="Kataoka E."/>
            <person name="Keightley P.D."/>
            <person name="Kheradpour P."/>
            <person name="Kirkness E.F."/>
            <person name="Koerich L.B."/>
            <person name="Kristiansen K."/>
            <person name="Kudrna D."/>
            <person name="Kulathinal R.J."/>
            <person name="Kumar S."/>
            <person name="Kwok R."/>
            <person name="Lander E."/>
            <person name="Langley C.H."/>
            <person name="Lapoint R."/>
            <person name="Lazzaro B.P."/>
            <person name="Lee S.J."/>
            <person name="Levesque L."/>
            <person name="Li R."/>
            <person name="Lin C.F."/>
            <person name="Lin M.F."/>
            <person name="Lindblad-Toh K."/>
            <person name="Llopart A."/>
            <person name="Long M."/>
            <person name="Low L."/>
            <person name="Lozovsky E."/>
            <person name="Lu J."/>
            <person name="Luo M."/>
            <person name="Machado C.A."/>
            <person name="Makalowski W."/>
            <person name="Marzo M."/>
            <person name="Matsuda M."/>
            <person name="Matzkin L."/>
            <person name="McAllister B."/>
            <person name="McBride C.S."/>
            <person name="McKernan B."/>
            <person name="McKernan K."/>
            <person name="Mendez-Lago M."/>
            <person name="Minx P."/>
            <person name="Mollenhauer M.U."/>
            <person name="Montooth K."/>
            <person name="Mount S.M."/>
            <person name="Mu X."/>
            <person name="Myers E."/>
            <person name="Negre B."/>
            <person name="Newfeld S."/>
            <person name="Nielsen R."/>
            <person name="Noor M.A."/>
            <person name="O'Grady P."/>
            <person name="Pachter L."/>
            <person name="Papaceit M."/>
            <person name="Parisi M.J."/>
            <person name="Parisi M."/>
            <person name="Parts L."/>
            <person name="Pedersen J.S."/>
            <person name="Pesole G."/>
            <person name="Phillippy A.M."/>
            <person name="Ponting C.P."/>
            <person name="Pop M."/>
            <person name="Porcelli D."/>
            <person name="Powell J.R."/>
            <person name="Prohaska S."/>
            <person name="Pruitt K."/>
            <person name="Puig M."/>
            <person name="Quesneville H."/>
            <person name="Ram K.R."/>
            <person name="Rand D."/>
            <person name="Rasmussen M.D."/>
            <person name="Reed L.K."/>
            <person name="Reenan R."/>
            <person name="Reily A."/>
            <person name="Remington K.A."/>
            <person name="Rieger T.T."/>
            <person name="Ritchie M.G."/>
            <person name="Robin C."/>
            <person name="Rogers Y.H."/>
            <person name="Rohde C."/>
            <person name="Rozas J."/>
            <person name="Rubenfield M.J."/>
            <person name="Ruiz A."/>
            <person name="Russo S."/>
            <person name="Salzberg S.L."/>
            <person name="Sanchez-Gracia A."/>
            <person name="Saranga D.J."/>
            <person name="Sato H."/>
            <person name="Schaeffer S.W."/>
            <person name="Schatz M.C."/>
            <person name="Schlenke T."/>
            <person name="Schwartz R."/>
            <person name="Segarra C."/>
            <person name="Singh R.S."/>
            <person name="Sirot L."/>
            <person name="Sirota M."/>
            <person name="Sisneros N.B."/>
            <person name="Smith C.D."/>
            <person name="Smith T.F."/>
            <person name="Spieth J."/>
            <person name="Stage D.E."/>
            <person name="Stark A."/>
            <person name="Stephan W."/>
            <person name="Strausberg R.L."/>
            <person name="Strempel S."/>
            <person name="Sturgill D."/>
            <person name="Sutton G."/>
            <person name="Sutton G.G."/>
            <person name="Tao W."/>
            <person name="Teichmann S."/>
            <person name="Tobari Y.N."/>
            <person name="Tomimura Y."/>
            <person name="Tsolas J.M."/>
            <person name="Valente V.L."/>
            <person name="Venter E."/>
            <person name="Venter J.C."/>
            <person name="Vicario S."/>
            <person name="Vieira F.G."/>
            <person name="Vilella A.J."/>
            <person name="Villasante A."/>
            <person name="Walenz B."/>
            <person name="Wang J."/>
            <person name="Wasserman M."/>
            <person name="Watts T."/>
            <person name="Wilson D."/>
            <person name="Wilson R.K."/>
            <person name="Wing R.A."/>
            <person name="Wolfner M.F."/>
            <person name="Wong A."/>
            <person name="Wong G.K."/>
            <person name="Wu C.I."/>
            <person name="Wu G."/>
            <person name="Yamamoto D."/>
            <person name="Yang H.P."/>
            <person name="Yang S.P."/>
            <person name="Yorke J.A."/>
            <person name="Yoshida K."/>
            <person name="Zdobnov E."/>
            <person name="Zhang P."/>
            <person name="Zhang Y."/>
            <person name="Zimin A.V."/>
            <person name="Baldwin J."/>
            <person name="Abdouelleil A."/>
            <person name="Abdulkadir J."/>
            <person name="Abebe A."/>
            <person name="Abera B."/>
            <person name="Abreu J."/>
            <person name="Acer S.C."/>
            <person name="Aftuck L."/>
            <person name="Alexander A."/>
            <person name="An P."/>
            <person name="Anderson E."/>
            <person name="Anderson S."/>
            <person name="Arachi H."/>
            <person name="Azer M."/>
            <person name="Bachantsang P."/>
            <person name="Barry A."/>
            <person name="Bayul T."/>
            <person name="Berlin A."/>
            <person name="Bessette D."/>
            <person name="Bloom T."/>
            <person name="Blye J."/>
            <person name="Boguslavskiy L."/>
            <person name="Bonnet C."/>
            <person name="Boukhgalter B."/>
            <person name="Bourzgui I."/>
            <person name="Brown A."/>
            <person name="Cahill P."/>
            <person name="Channer S."/>
            <person name="Cheshatsang Y."/>
            <person name="Chuda L."/>
            <person name="Citroen M."/>
            <person name="Collymore A."/>
            <person name="Cooke P."/>
            <person name="Costello M."/>
            <person name="D'Aco K."/>
            <person name="Daza R."/>
            <person name="De Haan G."/>
            <person name="DeGray S."/>
            <person name="DeMaso C."/>
            <person name="Dhargay N."/>
            <person name="Dooley K."/>
            <person name="Dooley E."/>
            <person name="Doricent M."/>
            <person name="Dorje P."/>
            <person name="Dorjee K."/>
            <person name="Dupes A."/>
            <person name="Elong R."/>
            <person name="Falk J."/>
            <person name="Farina A."/>
            <person name="Faro S."/>
            <person name="Ferguson D."/>
            <person name="Fisher S."/>
            <person name="Foley C.D."/>
            <person name="Franke A."/>
            <person name="Friedrich D."/>
            <person name="Gadbois L."/>
            <person name="Gearin G."/>
            <person name="Gearin C.R."/>
            <person name="Giannoukos G."/>
            <person name="Goode T."/>
            <person name="Graham J."/>
            <person name="Grandbois E."/>
            <person name="Grewal S."/>
            <person name="Gyaltsen K."/>
            <person name="Hafez N."/>
            <person name="Hagos B."/>
            <person name="Hall J."/>
            <person name="Henson C."/>
            <person name="Hollinger A."/>
            <person name="Honan T."/>
            <person name="Huard M.D."/>
            <person name="Hughes L."/>
            <person name="Hurhula B."/>
            <person name="Husby M.E."/>
            <person name="Kamat A."/>
            <person name="Kanga B."/>
            <person name="Kashin S."/>
            <person name="Khazanovich D."/>
            <person name="Kisner P."/>
            <person name="Lance K."/>
            <person name="Lara M."/>
            <person name="Lee W."/>
            <person name="Lennon N."/>
            <person name="Letendre F."/>
            <person name="LeVine R."/>
            <person name="Lipovsky A."/>
            <person name="Liu X."/>
            <person name="Liu J."/>
            <person name="Liu S."/>
            <person name="Lokyitsang T."/>
            <person name="Lokyitsang Y."/>
            <person name="Lubonja R."/>
            <person name="Lui A."/>
            <person name="MacDonald P."/>
            <person name="Magnisalis V."/>
            <person name="Maru K."/>
            <person name="Matthews C."/>
            <person name="McCusker W."/>
            <person name="McDonough S."/>
            <person name="Mehta T."/>
            <person name="Meldrim J."/>
            <person name="Meneus L."/>
            <person name="Mihai O."/>
            <person name="Mihalev A."/>
            <person name="Mihova T."/>
            <person name="Mittelman R."/>
            <person name="Mlenga V."/>
            <person name="Montmayeur A."/>
            <person name="Mulrain L."/>
            <person name="Navidi A."/>
            <person name="Naylor J."/>
            <person name="Negash T."/>
            <person name="Nguyen T."/>
            <person name="Nguyen N."/>
            <person name="Nicol R."/>
            <person name="Norbu C."/>
            <person name="Norbu N."/>
            <person name="Novod N."/>
            <person name="O'Neill B."/>
            <person name="Osman S."/>
            <person name="Markiewicz E."/>
            <person name="Oyono O.L."/>
            <person name="Patti C."/>
            <person name="Phunkhang P."/>
            <person name="Pierre F."/>
            <person name="Priest M."/>
            <person name="Raghuraman S."/>
            <person name="Rege F."/>
            <person name="Reyes R."/>
            <person name="Rise C."/>
            <person name="Rogov P."/>
            <person name="Ross K."/>
            <person name="Ryan E."/>
            <person name="Settipalli S."/>
            <person name="Shea T."/>
            <person name="Sherpa N."/>
            <person name="Shi L."/>
            <person name="Shih D."/>
            <person name="Sparrow T."/>
            <person name="Spaulding J."/>
            <person name="Stalker J."/>
            <person name="Stange-Thomann N."/>
            <person name="Stavropoulos S."/>
            <person name="Stone C."/>
            <person name="Strader C."/>
            <person name="Tesfaye S."/>
            <person name="Thomson T."/>
            <person name="Thoulutsang Y."/>
            <person name="Thoulutsang D."/>
            <person name="Topham K."/>
            <person name="Topping I."/>
            <person name="Tsamla T."/>
            <person name="Vassiliev H."/>
            <person name="Vo A."/>
            <person name="Wangchuk T."/>
            <person name="Wangdi T."/>
            <person name="Weiand M."/>
            <person name="Wilkinson J."/>
            <person name="Wilson A."/>
            <person name="Yadav S."/>
            <person name="Young G."/>
            <person name="Yu Q."/>
            <person name="Zembek L."/>
            <person name="Zhong D."/>
            <person name="Zimmer A."/>
            <person name="Zwirko Z."/>
            <person name="Jaffe D.B."/>
            <person name="Alvarez P."/>
            <person name="Brockman W."/>
            <person name="Butler J."/>
            <person name="Chin C."/>
            <person name="Gnerre S."/>
            <person name="Grabherr M."/>
            <person name="Kleber M."/>
            <person name="Mauceli E."/>
            <person name="MacCallum I."/>
        </authorList>
    </citation>
    <scope>NUCLEOTIDE SEQUENCE [LARGE SCALE GENOMIC DNA]</scope>
    <source>
        <strain evidence="2">Rob3c / Tucson 14021-0248.25</strain>
    </source>
</reference>
<dbReference type="Proteomes" id="UP000001292">
    <property type="component" value="Unassembled WGS sequence"/>
</dbReference>
<dbReference type="HOGENOM" id="CLU_2925070_0_0_1"/>
<dbReference type="AlphaFoldDB" id="B4IGQ5"/>
<gene>
    <name evidence="1" type="primary">Dsec\GM11615</name>
    <name evidence="1" type="ORF">Dsec_GM11615</name>
</gene>
<name>B4IGQ5_DROSE</name>
<sequence length="61" mass="6690">MAASCLVQIIRRHLRPAVARRPASSTTRLPFWGNESSMNLNARSLANIPELPATSKSICLN</sequence>
<accession>B4IGQ5</accession>
<evidence type="ECO:0000313" key="2">
    <source>
        <dbReference type="Proteomes" id="UP000001292"/>
    </source>
</evidence>
<evidence type="ECO:0000313" key="1">
    <source>
        <dbReference type="EMBL" id="EDW49005.1"/>
    </source>
</evidence>
<keyword evidence="2" id="KW-1185">Reference proteome</keyword>
<protein>
    <submittedName>
        <fullName evidence="1">GM11615</fullName>
    </submittedName>
</protein>
<proteinExistence type="predicted"/>
<organism evidence="2">
    <name type="scientific">Drosophila sechellia</name>
    <name type="common">Fruit fly</name>
    <dbReference type="NCBI Taxonomy" id="7238"/>
    <lineage>
        <taxon>Eukaryota</taxon>
        <taxon>Metazoa</taxon>
        <taxon>Ecdysozoa</taxon>
        <taxon>Arthropoda</taxon>
        <taxon>Hexapoda</taxon>
        <taxon>Insecta</taxon>
        <taxon>Pterygota</taxon>
        <taxon>Neoptera</taxon>
        <taxon>Endopterygota</taxon>
        <taxon>Diptera</taxon>
        <taxon>Brachycera</taxon>
        <taxon>Muscomorpha</taxon>
        <taxon>Ephydroidea</taxon>
        <taxon>Drosophilidae</taxon>
        <taxon>Drosophila</taxon>
        <taxon>Sophophora</taxon>
    </lineage>
</organism>